<sequence length="384" mass="41926">MIEAGDNRPMLEGLRVVDMTSVVFGPYCTQILADFGAEVIKVEAPGGDVFRHATRPARTPGMAPGYIALNRGKQSLLLDLKQDADRRILSDLLCDADIFIHNVRAEAIARLGFDYDTVRELAPDIIYAHCVGFGSGGPYAGLQAYDDVIQAASGTATLLPRADGDARPRYLPSLIADKVAGLHAAYAVMGAVIHRLRTGAGQHVEIPMFEAFSSFMLKEHLGGNTFDPPVGDACYARQVDPHRQPFPTRDGHVSIVPYRLDHFTKVVALMGDEAFAAQERFATVEGLVAGQPDLYTRIAELSTRFTTGELVELMHANAIPAMPVRDMADMASEPHLHASGFFMRREHPSEGAMVEMREPSRFSGWDAPDPAPAPRLGEHDSTYR</sequence>
<dbReference type="Gene3D" id="3.40.50.10540">
    <property type="entry name" value="Crotonobetainyl-coa:carnitine coa-transferase, domain 1"/>
    <property type="match status" value="1"/>
</dbReference>
<keyword evidence="1 3" id="KW-0808">Transferase</keyword>
<organism evidence="3 4">
    <name type="scientific">Qipengyuania flava</name>
    <dbReference type="NCBI Taxonomy" id="192812"/>
    <lineage>
        <taxon>Bacteria</taxon>
        <taxon>Pseudomonadati</taxon>
        <taxon>Pseudomonadota</taxon>
        <taxon>Alphaproteobacteria</taxon>
        <taxon>Sphingomonadales</taxon>
        <taxon>Erythrobacteraceae</taxon>
        <taxon>Qipengyuania</taxon>
    </lineage>
</organism>
<dbReference type="PANTHER" id="PTHR48207:SF4">
    <property type="entry name" value="BLL6097 PROTEIN"/>
    <property type="match status" value="1"/>
</dbReference>
<evidence type="ECO:0000256" key="1">
    <source>
        <dbReference type="ARBA" id="ARBA00022679"/>
    </source>
</evidence>
<dbReference type="InterPro" id="IPR003673">
    <property type="entry name" value="CoA-Trfase_fam_III"/>
</dbReference>
<proteinExistence type="predicted"/>
<dbReference type="InterPro" id="IPR050483">
    <property type="entry name" value="CoA-transferase_III_domain"/>
</dbReference>
<dbReference type="SUPFAM" id="SSF89796">
    <property type="entry name" value="CoA-transferase family III (CaiB/BaiF)"/>
    <property type="match status" value="1"/>
</dbReference>
<accession>A0A3T1CF64</accession>
<evidence type="ECO:0000256" key="2">
    <source>
        <dbReference type="SAM" id="MobiDB-lite"/>
    </source>
</evidence>
<protein>
    <submittedName>
        <fullName evidence="3">CoA transferase</fullName>
    </submittedName>
</protein>
<dbReference type="InterPro" id="IPR044855">
    <property type="entry name" value="CoA-Trfase_III_dom3_sf"/>
</dbReference>
<gene>
    <name evidence="3" type="ORF">EKJ_04710</name>
</gene>
<dbReference type="EMBL" id="AP019389">
    <property type="protein sequence ID" value="BBI19624.1"/>
    <property type="molecule type" value="Genomic_DNA"/>
</dbReference>
<dbReference type="Proteomes" id="UP000290057">
    <property type="component" value="Chromosome"/>
</dbReference>
<dbReference type="GO" id="GO:0008410">
    <property type="term" value="F:CoA-transferase activity"/>
    <property type="evidence" value="ECO:0007669"/>
    <property type="project" value="TreeGrafter"/>
</dbReference>
<dbReference type="RefSeq" id="WP_130585759.1">
    <property type="nucleotide sequence ID" value="NZ_AP019389.1"/>
</dbReference>
<dbReference type="Pfam" id="PF02515">
    <property type="entry name" value="CoA_transf_3"/>
    <property type="match status" value="1"/>
</dbReference>
<dbReference type="Gene3D" id="3.30.1540.10">
    <property type="entry name" value="formyl-coa transferase, domain 3"/>
    <property type="match status" value="1"/>
</dbReference>
<feature type="region of interest" description="Disordered" evidence="2">
    <location>
        <begin position="360"/>
        <end position="384"/>
    </location>
</feature>
<evidence type="ECO:0000313" key="3">
    <source>
        <dbReference type="EMBL" id="BBI19624.1"/>
    </source>
</evidence>
<dbReference type="PANTHER" id="PTHR48207">
    <property type="entry name" value="SUCCINATE--HYDROXYMETHYLGLUTARATE COA-TRANSFERASE"/>
    <property type="match status" value="1"/>
</dbReference>
<keyword evidence="4" id="KW-1185">Reference proteome</keyword>
<name>A0A3T1CF64_9SPHN</name>
<dbReference type="InterPro" id="IPR023606">
    <property type="entry name" value="CoA-Trfase_III_dom_1_sf"/>
</dbReference>
<evidence type="ECO:0000313" key="4">
    <source>
        <dbReference type="Proteomes" id="UP000290057"/>
    </source>
</evidence>
<reference evidence="3 4" key="1">
    <citation type="submission" date="2019-01" db="EMBL/GenBank/DDBJ databases">
        <title>Complete genome sequence of Erythrobacter flavus KJ5.</title>
        <authorList>
            <person name="Kanesaki Y."/>
            <person name="Brotosudarmo T."/>
            <person name="Moriuchi R."/>
            <person name="Awai K."/>
        </authorList>
    </citation>
    <scope>NUCLEOTIDE SEQUENCE [LARGE SCALE GENOMIC DNA]</scope>
    <source>
        <strain evidence="3 4">KJ5</strain>
    </source>
</reference>
<dbReference type="AlphaFoldDB" id="A0A3T1CF64"/>